<dbReference type="PANTHER" id="PTHR36930">
    <property type="entry name" value="METAL-SULFUR CLUSTER BIOSYNTHESIS PROTEINS YUAD-RELATED"/>
    <property type="match status" value="1"/>
</dbReference>
<feature type="region of interest" description="Disordered" evidence="1">
    <location>
        <begin position="1"/>
        <end position="38"/>
    </location>
</feature>
<evidence type="ECO:0000256" key="1">
    <source>
        <dbReference type="SAM" id="MobiDB-lite"/>
    </source>
</evidence>
<dbReference type="Proteomes" id="UP001501425">
    <property type="component" value="Unassembled WGS sequence"/>
</dbReference>
<accession>A0AAV3SLU8</accession>
<dbReference type="InterPro" id="IPR052716">
    <property type="entry name" value="MOSC_domain"/>
</dbReference>
<gene>
    <name evidence="3" type="ORF">GCM10008994_01020</name>
</gene>
<sequence>MDRTPRRGPPPGSQVLRAPTRVGVHDAGGATATNGNRVGAVERIHTASGTGGDPEPREAVEAVADRGLRGDSYFDGDGIYNEREELKPSDVTLIEAEALAAAAAEFDVDLGAGAHRRNVTTRGVALDELVGERFRVGEAVLEGVGRCEPCGYMASLADQSDAATALDGRGGLDARIVESGTVAVDDDVIR</sequence>
<dbReference type="PROSITE" id="PS51340">
    <property type="entry name" value="MOSC"/>
    <property type="match status" value="1"/>
</dbReference>
<dbReference type="PANTHER" id="PTHR36930:SF1">
    <property type="entry name" value="MOSC DOMAIN-CONTAINING PROTEIN"/>
    <property type="match status" value="1"/>
</dbReference>
<comment type="caution">
    <text evidence="3">The sequence shown here is derived from an EMBL/GenBank/DDBJ whole genome shotgun (WGS) entry which is preliminary data.</text>
</comment>
<evidence type="ECO:0000259" key="2">
    <source>
        <dbReference type="PROSITE" id="PS51340"/>
    </source>
</evidence>
<dbReference type="SUPFAM" id="SSF50800">
    <property type="entry name" value="PK beta-barrel domain-like"/>
    <property type="match status" value="1"/>
</dbReference>
<dbReference type="AlphaFoldDB" id="A0AAV3SLU8"/>
<evidence type="ECO:0000313" key="3">
    <source>
        <dbReference type="EMBL" id="GAA0530249.1"/>
    </source>
</evidence>
<protein>
    <submittedName>
        <fullName evidence="3">MOSC domain-containing protein</fullName>
    </submittedName>
</protein>
<dbReference type="Gene3D" id="2.40.33.20">
    <property type="entry name" value="PK beta-barrel domain-like"/>
    <property type="match status" value="1"/>
</dbReference>
<dbReference type="InterPro" id="IPR011037">
    <property type="entry name" value="Pyrv_Knase-like_insert_dom_sf"/>
</dbReference>
<dbReference type="GO" id="GO:0003824">
    <property type="term" value="F:catalytic activity"/>
    <property type="evidence" value="ECO:0007669"/>
    <property type="project" value="InterPro"/>
</dbReference>
<dbReference type="GO" id="GO:0030151">
    <property type="term" value="F:molybdenum ion binding"/>
    <property type="evidence" value="ECO:0007669"/>
    <property type="project" value="InterPro"/>
</dbReference>
<proteinExistence type="predicted"/>
<name>A0AAV3SLU8_9EURY</name>
<reference evidence="3" key="1">
    <citation type="journal article" date="2014" name="Int. J. Syst. Evol. Microbiol.">
        <title>Complete genome sequence of Corynebacterium casei LMG S-19264T (=DSM 44701T), isolated from a smear-ripened cheese.</title>
        <authorList>
            <consortium name="US DOE Joint Genome Institute (JGI-PGF)"/>
            <person name="Walter F."/>
            <person name="Albersmeier A."/>
            <person name="Kalinowski J."/>
            <person name="Ruckert C."/>
        </authorList>
    </citation>
    <scope>NUCLEOTIDE SEQUENCE</scope>
    <source>
        <strain evidence="3">JCM 14265</strain>
    </source>
</reference>
<dbReference type="EMBL" id="BAAADQ010000001">
    <property type="protein sequence ID" value="GAA0530249.1"/>
    <property type="molecule type" value="Genomic_DNA"/>
</dbReference>
<dbReference type="GO" id="GO:0030170">
    <property type="term" value="F:pyridoxal phosphate binding"/>
    <property type="evidence" value="ECO:0007669"/>
    <property type="project" value="InterPro"/>
</dbReference>
<dbReference type="InterPro" id="IPR005302">
    <property type="entry name" value="MoCF_Sase_C"/>
</dbReference>
<evidence type="ECO:0000313" key="4">
    <source>
        <dbReference type="Proteomes" id="UP001501425"/>
    </source>
</evidence>
<feature type="domain" description="MOSC" evidence="2">
    <location>
        <begin position="55"/>
        <end position="190"/>
    </location>
</feature>
<reference evidence="3" key="2">
    <citation type="submission" date="2023-12" db="EMBL/GenBank/DDBJ databases">
        <authorList>
            <person name="Sun Q."/>
            <person name="Inoue M."/>
        </authorList>
    </citation>
    <scope>NUCLEOTIDE SEQUENCE</scope>
    <source>
        <strain evidence="3">JCM 14265</strain>
    </source>
</reference>
<dbReference type="Pfam" id="PF03473">
    <property type="entry name" value="MOSC"/>
    <property type="match status" value="1"/>
</dbReference>
<organism evidence="3 4">
    <name type="scientific">Halorubrum ejinorense</name>
    <dbReference type="NCBI Taxonomy" id="425309"/>
    <lineage>
        <taxon>Archaea</taxon>
        <taxon>Methanobacteriati</taxon>
        <taxon>Methanobacteriota</taxon>
        <taxon>Stenosarchaea group</taxon>
        <taxon>Halobacteria</taxon>
        <taxon>Halobacteriales</taxon>
        <taxon>Haloferacaceae</taxon>
        <taxon>Halorubrum</taxon>
    </lineage>
</organism>